<keyword evidence="1" id="KW-0472">Membrane</keyword>
<proteinExistence type="predicted"/>
<gene>
    <name evidence="2" type="ORF">Ae201684_004530</name>
</gene>
<feature type="transmembrane region" description="Helical" evidence="1">
    <location>
        <begin position="190"/>
        <end position="211"/>
    </location>
</feature>
<evidence type="ECO:0000313" key="3">
    <source>
        <dbReference type="Proteomes" id="UP000481153"/>
    </source>
</evidence>
<feature type="transmembrane region" description="Helical" evidence="1">
    <location>
        <begin position="324"/>
        <end position="344"/>
    </location>
</feature>
<evidence type="ECO:0000313" key="2">
    <source>
        <dbReference type="EMBL" id="KAF0739949.1"/>
    </source>
</evidence>
<comment type="caution">
    <text evidence="2">The sequence shown here is derived from an EMBL/GenBank/DDBJ whole genome shotgun (WGS) entry which is preliminary data.</text>
</comment>
<feature type="transmembrane region" description="Helical" evidence="1">
    <location>
        <begin position="148"/>
        <end position="170"/>
    </location>
</feature>
<organism evidence="2 3">
    <name type="scientific">Aphanomyces euteiches</name>
    <dbReference type="NCBI Taxonomy" id="100861"/>
    <lineage>
        <taxon>Eukaryota</taxon>
        <taxon>Sar</taxon>
        <taxon>Stramenopiles</taxon>
        <taxon>Oomycota</taxon>
        <taxon>Saprolegniomycetes</taxon>
        <taxon>Saprolegniales</taxon>
        <taxon>Verrucalvaceae</taxon>
        <taxon>Aphanomyces</taxon>
    </lineage>
</organism>
<feature type="transmembrane region" description="Helical" evidence="1">
    <location>
        <begin position="115"/>
        <end position="136"/>
    </location>
</feature>
<evidence type="ECO:0000256" key="1">
    <source>
        <dbReference type="SAM" id="Phobius"/>
    </source>
</evidence>
<reference evidence="2 3" key="1">
    <citation type="submission" date="2019-07" db="EMBL/GenBank/DDBJ databases">
        <title>Genomics analysis of Aphanomyces spp. identifies a new class of oomycete effector associated with host adaptation.</title>
        <authorList>
            <person name="Gaulin E."/>
        </authorList>
    </citation>
    <scope>NUCLEOTIDE SEQUENCE [LARGE SCALE GENOMIC DNA]</scope>
    <source>
        <strain evidence="2 3">ATCC 201684</strain>
    </source>
</reference>
<feature type="transmembrane region" description="Helical" evidence="1">
    <location>
        <begin position="274"/>
        <end position="297"/>
    </location>
</feature>
<protein>
    <recommendedName>
        <fullName evidence="4">G-protein coupled receptors family 1 profile domain-containing protein</fullName>
    </recommendedName>
</protein>
<sequence>MGDEKGRSCYLIEKTTCCFGIYMEGNSCDVTNTYASRYRSEYTAYIIALFVVGVVSLLACILKLYYVNRAGGSAIQKQVYSFLVVASTSFVVRAVDPMGHDFIYSPLVSGMISDICTACLYSVLILSVAFWARIVLNPADTPYTEIPIRAFTALALFLTWFVFLCVRPIYLLLVWGDPRDRIFRSWHILIQYSMGPVLLLCISTLAIYFGVCIHRRLKAIREANERAMAIAVLRQSALSVKHNIVRSDSQDEPPSRSAFEDDQAKMQLNNNARILKVLVLMEILSLFAVGAQVYFLVDFIQNGCMLRREWNCSRKDGGPCALTFSMPILPFVQFAGIVVMYWSFRKTRPLTKETVTDELFSNRSFVIVMDGGASLSIPRPTAHSLRQSELQPKLKGAYTLSNHR</sequence>
<dbReference type="Proteomes" id="UP000481153">
    <property type="component" value="Unassembled WGS sequence"/>
</dbReference>
<keyword evidence="1" id="KW-1133">Transmembrane helix</keyword>
<dbReference type="EMBL" id="VJMJ01000056">
    <property type="protein sequence ID" value="KAF0739949.1"/>
    <property type="molecule type" value="Genomic_DNA"/>
</dbReference>
<keyword evidence="1" id="KW-0812">Transmembrane</keyword>
<feature type="transmembrane region" description="Helical" evidence="1">
    <location>
        <begin position="78"/>
        <end position="95"/>
    </location>
</feature>
<dbReference type="AlphaFoldDB" id="A0A6G0XIB5"/>
<dbReference type="VEuPathDB" id="FungiDB:AeMF1_013261"/>
<feature type="transmembrane region" description="Helical" evidence="1">
    <location>
        <begin position="42"/>
        <end position="66"/>
    </location>
</feature>
<accession>A0A6G0XIB5</accession>
<keyword evidence="3" id="KW-1185">Reference proteome</keyword>
<evidence type="ECO:0008006" key="4">
    <source>
        <dbReference type="Google" id="ProtNLM"/>
    </source>
</evidence>
<name>A0A6G0XIB5_9STRA</name>